<dbReference type="RefSeq" id="WP_144969911.1">
    <property type="nucleotide sequence ID" value="NZ_CP036289.1"/>
</dbReference>
<gene>
    <name evidence="1" type="ORF">Pan97_02070</name>
</gene>
<reference evidence="2" key="1">
    <citation type="submission" date="2019-02" db="EMBL/GenBank/DDBJ databases">
        <title>Deep-cultivation of Planctomycetes and their phenomic and genomic characterization uncovers novel biology.</title>
        <authorList>
            <person name="Wiegand S."/>
            <person name="Jogler M."/>
            <person name="Boedeker C."/>
            <person name="Pinto D."/>
            <person name="Vollmers J."/>
            <person name="Rivas-Marin E."/>
            <person name="Kohn T."/>
            <person name="Peeters S.H."/>
            <person name="Heuer A."/>
            <person name="Rast P."/>
            <person name="Oberbeckmann S."/>
            <person name="Bunk B."/>
            <person name="Jeske O."/>
            <person name="Meyerdierks A."/>
            <person name="Storesund J.E."/>
            <person name="Kallscheuer N."/>
            <person name="Luecker S."/>
            <person name="Lage O.M."/>
            <person name="Pohl T."/>
            <person name="Merkel B.J."/>
            <person name="Hornburger P."/>
            <person name="Mueller R.-W."/>
            <person name="Bruemmer F."/>
            <person name="Labrenz M."/>
            <person name="Spormann A.M."/>
            <person name="Op den Camp H."/>
            <person name="Overmann J."/>
            <person name="Amann R."/>
            <person name="Jetten M.S.M."/>
            <person name="Mascher T."/>
            <person name="Medema M.H."/>
            <person name="Devos D.P."/>
            <person name="Kaster A.-K."/>
            <person name="Ovreas L."/>
            <person name="Rohde M."/>
            <person name="Galperin M.Y."/>
            <person name="Jogler C."/>
        </authorList>
    </citation>
    <scope>NUCLEOTIDE SEQUENCE [LARGE SCALE GENOMIC DNA]</scope>
    <source>
        <strain evidence="2">Pan97</strain>
    </source>
</reference>
<sequence length="215" mass="24179">MATISTQDLSQLPGVAKLEALLQSLAMLEAILCPEWEYRYYSFNAKWGKGERMGSMRNGSGDEFFALFNKYGCFLKGYEHECQFAKRPELGSQLYEGVPQPLKGGVTEPAFSPENVTFCLWRAADGSHWEHADFKLPKGKDPDGSAYLLSHLDGNPETYCQFAEEYYEVEVDPEIVAAIYEHQPLTKPMATGLNADADWKDIKADAKRSLTRCRA</sequence>
<dbReference type="KEGG" id="bvo:Pan97_02070"/>
<evidence type="ECO:0000313" key="1">
    <source>
        <dbReference type="EMBL" id="QDU73240.1"/>
    </source>
</evidence>
<dbReference type="EMBL" id="CP036289">
    <property type="protein sequence ID" value="QDU73240.1"/>
    <property type="molecule type" value="Genomic_DNA"/>
</dbReference>
<dbReference type="Proteomes" id="UP000318626">
    <property type="component" value="Chromosome"/>
</dbReference>
<evidence type="ECO:0000313" key="2">
    <source>
        <dbReference type="Proteomes" id="UP000318626"/>
    </source>
</evidence>
<dbReference type="OrthoDB" id="286382at2"/>
<accession>A0A518C1Y8</accession>
<proteinExistence type="predicted"/>
<name>A0A518C1Y8_9BACT</name>
<dbReference type="AlphaFoldDB" id="A0A518C1Y8"/>
<organism evidence="1 2">
    <name type="scientific">Bremerella volcania</name>
    <dbReference type="NCBI Taxonomy" id="2527984"/>
    <lineage>
        <taxon>Bacteria</taxon>
        <taxon>Pseudomonadati</taxon>
        <taxon>Planctomycetota</taxon>
        <taxon>Planctomycetia</taxon>
        <taxon>Pirellulales</taxon>
        <taxon>Pirellulaceae</taxon>
        <taxon>Bremerella</taxon>
    </lineage>
</organism>
<keyword evidence="2" id="KW-1185">Reference proteome</keyword>
<protein>
    <submittedName>
        <fullName evidence="1">Uncharacterized protein</fullName>
    </submittedName>
</protein>